<feature type="transmembrane region" description="Helical" evidence="5">
    <location>
        <begin position="108"/>
        <end position="126"/>
    </location>
</feature>
<feature type="transmembrane region" description="Helical" evidence="5">
    <location>
        <begin position="146"/>
        <end position="167"/>
    </location>
</feature>
<reference evidence="7" key="1">
    <citation type="submission" date="2019-08" db="EMBL/GenBank/DDBJ databases">
        <title>The improved chromosome-level genome for the pearl oyster Pinctada fucata martensii using PacBio sequencing and Hi-C.</title>
        <authorList>
            <person name="Zheng Z."/>
        </authorList>
    </citation>
    <scope>NUCLEOTIDE SEQUENCE</scope>
    <source>
        <strain evidence="7">ZZ-2019</strain>
        <tissue evidence="7">Adductor muscle</tissue>
    </source>
</reference>
<dbReference type="PROSITE" id="PS50262">
    <property type="entry name" value="G_PROTEIN_RECEP_F1_2"/>
    <property type="match status" value="1"/>
</dbReference>
<dbReference type="EMBL" id="VSWD01000004">
    <property type="protein sequence ID" value="KAK3104733.1"/>
    <property type="molecule type" value="Genomic_DNA"/>
</dbReference>
<evidence type="ECO:0000313" key="7">
    <source>
        <dbReference type="EMBL" id="KAK3104733.1"/>
    </source>
</evidence>
<evidence type="ECO:0000256" key="2">
    <source>
        <dbReference type="ARBA" id="ARBA00022692"/>
    </source>
</evidence>
<dbReference type="SUPFAM" id="SSF81321">
    <property type="entry name" value="Family A G protein-coupled receptor-like"/>
    <property type="match status" value="1"/>
</dbReference>
<dbReference type="Proteomes" id="UP001186944">
    <property type="component" value="Unassembled WGS sequence"/>
</dbReference>
<dbReference type="PANTHER" id="PTHR47023:SF1">
    <property type="entry name" value="SEX PEPTIDE RECEPTOR"/>
    <property type="match status" value="1"/>
</dbReference>
<evidence type="ECO:0000313" key="8">
    <source>
        <dbReference type="Proteomes" id="UP001186944"/>
    </source>
</evidence>
<keyword evidence="8" id="KW-1185">Reference proteome</keyword>
<comment type="caution">
    <text evidence="7">The sequence shown here is derived from an EMBL/GenBank/DDBJ whole genome shotgun (WGS) entry which is preliminary data.</text>
</comment>
<sequence>MSNYEEDEYEFYENMGSYVYDYYPEDNIVPHKYNIKAIWEVYFRGHINFLIAFTTLINNLVMILVFIRRSTRSQTTVLLSSLAVSDIIICVTRIPEAVHFNINGYYDALYVTYNWCVANHVLYIIYQIFRIMSNWITALLGFQRWLLYRIIPVVILAVTTILLAYFLRMRSLSFAPGNVKKDSQKKEAQYKRITIIILAIMVVFLVAELQDGVAFIIYAIELASDQKGMILSEDADIKWDTISTTISLIGYACNFWIFFFMSKQFRSALYDMFISRLRKIHTKVTLETGHFETASTLDRSTTASKEKIGL</sequence>
<organism evidence="7 8">
    <name type="scientific">Pinctada imbricata</name>
    <name type="common">Atlantic pearl-oyster</name>
    <name type="synonym">Pinctada martensii</name>
    <dbReference type="NCBI Taxonomy" id="66713"/>
    <lineage>
        <taxon>Eukaryota</taxon>
        <taxon>Metazoa</taxon>
        <taxon>Spiralia</taxon>
        <taxon>Lophotrochozoa</taxon>
        <taxon>Mollusca</taxon>
        <taxon>Bivalvia</taxon>
        <taxon>Autobranchia</taxon>
        <taxon>Pteriomorphia</taxon>
        <taxon>Pterioida</taxon>
        <taxon>Pterioidea</taxon>
        <taxon>Pteriidae</taxon>
        <taxon>Pinctada</taxon>
    </lineage>
</organism>
<evidence type="ECO:0000256" key="3">
    <source>
        <dbReference type="ARBA" id="ARBA00022989"/>
    </source>
</evidence>
<protein>
    <recommendedName>
        <fullName evidence="6">G-protein coupled receptors family 1 profile domain-containing protein</fullName>
    </recommendedName>
</protein>
<evidence type="ECO:0000259" key="6">
    <source>
        <dbReference type="PROSITE" id="PS50262"/>
    </source>
</evidence>
<accession>A0AA88YN99</accession>
<keyword evidence="2 5" id="KW-0812">Transmembrane</keyword>
<comment type="subcellular location">
    <subcellularLocation>
        <location evidence="1">Membrane</location>
    </subcellularLocation>
</comment>
<evidence type="ECO:0000256" key="5">
    <source>
        <dbReference type="SAM" id="Phobius"/>
    </source>
</evidence>
<dbReference type="Gene3D" id="1.20.1070.10">
    <property type="entry name" value="Rhodopsin 7-helix transmembrane proteins"/>
    <property type="match status" value="2"/>
</dbReference>
<evidence type="ECO:0000256" key="1">
    <source>
        <dbReference type="ARBA" id="ARBA00004370"/>
    </source>
</evidence>
<evidence type="ECO:0000256" key="4">
    <source>
        <dbReference type="ARBA" id="ARBA00023136"/>
    </source>
</evidence>
<dbReference type="Pfam" id="PF10324">
    <property type="entry name" value="7TM_GPCR_Srw"/>
    <property type="match status" value="1"/>
</dbReference>
<gene>
    <name evidence="7" type="ORF">FSP39_008936</name>
</gene>
<feature type="transmembrane region" description="Helical" evidence="5">
    <location>
        <begin position="193"/>
        <end position="220"/>
    </location>
</feature>
<dbReference type="InterPro" id="IPR053071">
    <property type="entry name" value="GPCR1-related_rcpt"/>
</dbReference>
<dbReference type="InterPro" id="IPR000276">
    <property type="entry name" value="GPCR_Rhodpsn"/>
</dbReference>
<dbReference type="GO" id="GO:0008528">
    <property type="term" value="F:G protein-coupled peptide receptor activity"/>
    <property type="evidence" value="ECO:0007669"/>
    <property type="project" value="InterPro"/>
</dbReference>
<feature type="transmembrane region" description="Helical" evidence="5">
    <location>
        <begin position="47"/>
        <end position="67"/>
    </location>
</feature>
<dbReference type="InterPro" id="IPR017452">
    <property type="entry name" value="GPCR_Rhodpsn_7TM"/>
</dbReference>
<dbReference type="AlphaFoldDB" id="A0AA88YN99"/>
<feature type="domain" description="G-protein coupled receptors family 1 profile" evidence="6">
    <location>
        <begin position="58"/>
        <end position="153"/>
    </location>
</feature>
<keyword evidence="3 5" id="KW-1133">Transmembrane helix</keyword>
<proteinExistence type="predicted"/>
<feature type="transmembrane region" description="Helical" evidence="5">
    <location>
        <begin position="240"/>
        <end position="260"/>
    </location>
</feature>
<dbReference type="GO" id="GO:0016020">
    <property type="term" value="C:membrane"/>
    <property type="evidence" value="ECO:0007669"/>
    <property type="project" value="UniProtKB-SubCell"/>
</dbReference>
<name>A0AA88YN99_PINIB</name>
<keyword evidence="4 5" id="KW-0472">Membrane</keyword>
<dbReference type="PANTHER" id="PTHR47023">
    <property type="entry name" value="SEX PEPTIDE RECEPTOR"/>
    <property type="match status" value="1"/>
</dbReference>
<dbReference type="InterPro" id="IPR019427">
    <property type="entry name" value="7TM_GPCR_serpentine_rcpt_Srw"/>
</dbReference>
<dbReference type="PRINTS" id="PR00237">
    <property type="entry name" value="GPCRRHODOPSN"/>
</dbReference>